<dbReference type="HAMAP" id="MF_00161">
    <property type="entry name" value="LspA"/>
    <property type="match status" value="1"/>
</dbReference>
<dbReference type="Proteomes" id="UP000230136">
    <property type="component" value="Unassembled WGS sequence"/>
</dbReference>
<dbReference type="GO" id="GO:0004190">
    <property type="term" value="F:aspartic-type endopeptidase activity"/>
    <property type="evidence" value="ECO:0007669"/>
    <property type="project" value="UniProtKB-UniRule"/>
</dbReference>
<feature type="transmembrane region" description="Helical" evidence="9">
    <location>
        <begin position="49"/>
        <end position="77"/>
    </location>
</feature>
<evidence type="ECO:0000313" key="11">
    <source>
        <dbReference type="EMBL" id="PJC01946.1"/>
    </source>
</evidence>
<keyword evidence="5 9" id="KW-0064">Aspartyl protease</keyword>
<keyword evidence="2 9" id="KW-1003">Cell membrane</keyword>
<evidence type="ECO:0000256" key="3">
    <source>
        <dbReference type="ARBA" id="ARBA00022670"/>
    </source>
</evidence>
<dbReference type="Pfam" id="PF01252">
    <property type="entry name" value="Peptidase_A8"/>
    <property type="match status" value="1"/>
</dbReference>
<evidence type="ECO:0000256" key="6">
    <source>
        <dbReference type="ARBA" id="ARBA00022801"/>
    </source>
</evidence>
<comment type="subcellular location">
    <subcellularLocation>
        <location evidence="9">Cell membrane</location>
        <topology evidence="9">Multi-pass membrane protein</topology>
    </subcellularLocation>
</comment>
<keyword evidence="8 9" id="KW-0472">Membrane</keyword>
<dbReference type="NCBIfam" id="TIGR00077">
    <property type="entry name" value="lspA"/>
    <property type="match status" value="1"/>
</dbReference>
<feature type="active site" evidence="9">
    <location>
        <position position="112"/>
    </location>
</feature>
<reference evidence="12" key="1">
    <citation type="submission" date="2017-09" db="EMBL/GenBank/DDBJ databases">
        <title>Depth-based differentiation of microbial function through sediment-hosted aquifers and enrichment of novel symbionts in the deep terrestrial subsurface.</title>
        <authorList>
            <person name="Probst A.J."/>
            <person name="Ladd B."/>
            <person name="Jarett J.K."/>
            <person name="Geller-Mcgrath D.E."/>
            <person name="Sieber C.M.K."/>
            <person name="Emerson J.B."/>
            <person name="Anantharaman K."/>
            <person name="Thomas B.C."/>
            <person name="Malmstrom R."/>
            <person name="Stieglmeier M."/>
            <person name="Klingl A."/>
            <person name="Woyke T."/>
            <person name="Ryan C.M."/>
            <person name="Banfield J.F."/>
        </authorList>
    </citation>
    <scope>NUCLEOTIDE SEQUENCE [LARGE SCALE GENOMIC DNA]</scope>
</reference>
<name>A0A2M8DRI9_9BACT</name>
<dbReference type="GO" id="GO:0005886">
    <property type="term" value="C:plasma membrane"/>
    <property type="evidence" value="ECO:0007669"/>
    <property type="project" value="UniProtKB-SubCell"/>
</dbReference>
<accession>A0A2M8DRI9</accession>
<evidence type="ECO:0000256" key="1">
    <source>
        <dbReference type="ARBA" id="ARBA00006139"/>
    </source>
</evidence>
<dbReference type="EMBL" id="PFSY01000091">
    <property type="protein sequence ID" value="PJC01946.1"/>
    <property type="molecule type" value="Genomic_DNA"/>
</dbReference>
<sequence>MNKKHLSLLILLSLFIIERITKFLALKYALQGYFCCHNWLGIELLYNPGIAFGLPVPALISLIISSLIIILLIIAIVKNFHKKPFLTLPLGLIVIGASSNLIDRIKYQQIIDFLHLGPWPVFNLADSLIVLGALLLIWQQLRKS</sequence>
<organism evidence="11 12">
    <name type="scientific">Candidatus Komeilibacteria bacterium CG_4_9_14_0_8_um_filter_36_9</name>
    <dbReference type="NCBI Taxonomy" id="1974473"/>
    <lineage>
        <taxon>Bacteria</taxon>
        <taxon>Candidatus Komeiliibacteriota</taxon>
    </lineage>
</organism>
<evidence type="ECO:0000256" key="5">
    <source>
        <dbReference type="ARBA" id="ARBA00022750"/>
    </source>
</evidence>
<evidence type="ECO:0000256" key="7">
    <source>
        <dbReference type="ARBA" id="ARBA00022989"/>
    </source>
</evidence>
<comment type="caution">
    <text evidence="11">The sequence shown here is derived from an EMBL/GenBank/DDBJ whole genome shotgun (WGS) entry which is preliminary data.</text>
</comment>
<keyword evidence="3 9" id="KW-0645">Protease</keyword>
<dbReference type="EC" id="3.4.23.36" evidence="9"/>
<keyword evidence="6 9" id="KW-0378">Hydrolase</keyword>
<evidence type="ECO:0000313" key="12">
    <source>
        <dbReference type="Proteomes" id="UP000230136"/>
    </source>
</evidence>
<comment type="caution">
    <text evidence="9">Lacks conserved residue(s) required for the propagation of feature annotation.</text>
</comment>
<comment type="catalytic activity">
    <reaction evidence="9">
        <text>Release of signal peptides from bacterial membrane prolipoproteins. Hydrolyzes -Xaa-Yaa-Zaa-|-(S,diacylglyceryl)Cys-, in which Xaa is hydrophobic (preferably Leu), and Yaa (Ala or Ser) and Zaa (Gly or Ala) have small, neutral side chains.</text>
        <dbReference type="EC" id="3.4.23.36"/>
    </reaction>
</comment>
<keyword evidence="4 9" id="KW-0812">Transmembrane</keyword>
<feature type="active site" evidence="9">
    <location>
        <position position="126"/>
    </location>
</feature>
<comment type="similarity">
    <text evidence="1 9 10">Belongs to the peptidase A8 family.</text>
</comment>
<comment type="function">
    <text evidence="9">This protein specifically catalyzes the removal of signal peptides from prolipoproteins.</text>
</comment>
<dbReference type="PRINTS" id="PR00781">
    <property type="entry name" value="LIPOSIGPTASE"/>
</dbReference>
<dbReference type="InterPro" id="IPR001872">
    <property type="entry name" value="Peptidase_A8"/>
</dbReference>
<protein>
    <recommendedName>
        <fullName evidence="9">Lipoprotein signal peptidase</fullName>
        <ecNumber evidence="9">3.4.23.36</ecNumber>
    </recommendedName>
    <alternativeName>
        <fullName evidence="9">Prolipoprotein signal peptidase</fullName>
    </alternativeName>
    <alternativeName>
        <fullName evidence="9">Signal peptidase II</fullName>
        <shortName evidence="9">SPase II</shortName>
    </alternativeName>
</protein>
<dbReference type="AlphaFoldDB" id="A0A2M8DRI9"/>
<comment type="pathway">
    <text evidence="9">Protein modification; lipoprotein biosynthesis (signal peptide cleavage).</text>
</comment>
<evidence type="ECO:0000256" key="10">
    <source>
        <dbReference type="RuleBase" id="RU004181"/>
    </source>
</evidence>
<keyword evidence="7 9" id="KW-1133">Transmembrane helix</keyword>
<evidence type="ECO:0000256" key="4">
    <source>
        <dbReference type="ARBA" id="ARBA00022692"/>
    </source>
</evidence>
<proteinExistence type="inferred from homology"/>
<gene>
    <name evidence="9 11" type="primary">lspA</name>
    <name evidence="11" type="ORF">CO073_02060</name>
</gene>
<feature type="transmembrane region" description="Helical" evidence="9">
    <location>
        <begin position="84"/>
        <end position="102"/>
    </location>
</feature>
<evidence type="ECO:0000256" key="2">
    <source>
        <dbReference type="ARBA" id="ARBA00022475"/>
    </source>
</evidence>
<feature type="transmembrane region" description="Helical" evidence="9">
    <location>
        <begin position="122"/>
        <end position="138"/>
    </location>
</feature>
<dbReference type="PANTHER" id="PTHR33695:SF1">
    <property type="entry name" value="LIPOPROTEIN SIGNAL PEPTIDASE"/>
    <property type="match status" value="1"/>
</dbReference>
<dbReference type="GO" id="GO:0006508">
    <property type="term" value="P:proteolysis"/>
    <property type="evidence" value="ECO:0007669"/>
    <property type="project" value="UniProtKB-KW"/>
</dbReference>
<evidence type="ECO:0000256" key="9">
    <source>
        <dbReference type="HAMAP-Rule" id="MF_00161"/>
    </source>
</evidence>
<dbReference type="UniPathway" id="UPA00665"/>
<dbReference type="PANTHER" id="PTHR33695">
    <property type="entry name" value="LIPOPROTEIN SIGNAL PEPTIDASE"/>
    <property type="match status" value="1"/>
</dbReference>
<evidence type="ECO:0000256" key="8">
    <source>
        <dbReference type="ARBA" id="ARBA00023136"/>
    </source>
</evidence>